<dbReference type="InterPro" id="IPR001971">
    <property type="entry name" value="Ribosomal_uS11"/>
</dbReference>
<dbReference type="AlphaFoldDB" id="A0AAX4K2V9"/>
<dbReference type="InterPro" id="IPR036967">
    <property type="entry name" value="Ribosomal_uS11_sf"/>
</dbReference>
<dbReference type="RefSeq" id="XP_066078471.1">
    <property type="nucleotide sequence ID" value="XM_066222374.1"/>
</dbReference>
<organism evidence="5 6">
    <name type="scientific">Kwoniella dendrophila CBS 6074</name>
    <dbReference type="NCBI Taxonomy" id="1295534"/>
    <lineage>
        <taxon>Eukaryota</taxon>
        <taxon>Fungi</taxon>
        <taxon>Dikarya</taxon>
        <taxon>Basidiomycota</taxon>
        <taxon>Agaricomycotina</taxon>
        <taxon>Tremellomycetes</taxon>
        <taxon>Tremellales</taxon>
        <taxon>Cryptococcaceae</taxon>
        <taxon>Kwoniella</taxon>
    </lineage>
</organism>
<evidence type="ECO:0008006" key="7">
    <source>
        <dbReference type="Google" id="ProtNLM"/>
    </source>
</evidence>
<keyword evidence="2" id="KW-0689">Ribosomal protein</keyword>
<feature type="region of interest" description="Disordered" evidence="4">
    <location>
        <begin position="28"/>
        <end position="123"/>
    </location>
</feature>
<dbReference type="Gene3D" id="3.30.420.80">
    <property type="entry name" value="Ribosomal protein S11"/>
    <property type="match status" value="1"/>
</dbReference>
<dbReference type="Proteomes" id="UP001355207">
    <property type="component" value="Chromosome 9"/>
</dbReference>
<comment type="similarity">
    <text evidence="1">Belongs to the universal ribosomal protein uS11 family.</text>
</comment>
<dbReference type="GeneID" id="91097324"/>
<evidence type="ECO:0000313" key="5">
    <source>
        <dbReference type="EMBL" id="WWC91709.1"/>
    </source>
</evidence>
<gene>
    <name evidence="5" type="ORF">L201_006655</name>
</gene>
<evidence type="ECO:0000256" key="2">
    <source>
        <dbReference type="ARBA" id="ARBA00022980"/>
    </source>
</evidence>
<evidence type="ECO:0000313" key="6">
    <source>
        <dbReference type="Proteomes" id="UP001355207"/>
    </source>
</evidence>
<dbReference type="HAMAP" id="MF_01310">
    <property type="entry name" value="Ribosomal_uS11"/>
    <property type="match status" value="1"/>
</dbReference>
<dbReference type="SUPFAM" id="SSF53137">
    <property type="entry name" value="Translational machinery components"/>
    <property type="match status" value="1"/>
</dbReference>
<evidence type="ECO:0000256" key="4">
    <source>
        <dbReference type="SAM" id="MobiDB-lite"/>
    </source>
</evidence>
<feature type="compositionally biased region" description="Low complexity" evidence="4">
    <location>
        <begin position="39"/>
        <end position="79"/>
    </location>
</feature>
<dbReference type="EMBL" id="CP144106">
    <property type="protein sequence ID" value="WWC91709.1"/>
    <property type="molecule type" value="Genomic_DNA"/>
</dbReference>
<dbReference type="GO" id="GO:0006412">
    <property type="term" value="P:translation"/>
    <property type="evidence" value="ECO:0007669"/>
    <property type="project" value="InterPro"/>
</dbReference>
<name>A0AAX4K2V9_9TREE</name>
<dbReference type="GO" id="GO:0005840">
    <property type="term" value="C:ribosome"/>
    <property type="evidence" value="ECO:0007669"/>
    <property type="project" value="UniProtKB-KW"/>
</dbReference>
<dbReference type="GO" id="GO:0003735">
    <property type="term" value="F:structural constituent of ribosome"/>
    <property type="evidence" value="ECO:0007669"/>
    <property type="project" value="InterPro"/>
</dbReference>
<evidence type="ECO:0000256" key="3">
    <source>
        <dbReference type="ARBA" id="ARBA00023274"/>
    </source>
</evidence>
<evidence type="ECO:0000256" key="1">
    <source>
        <dbReference type="ARBA" id="ARBA00006194"/>
    </source>
</evidence>
<feature type="compositionally biased region" description="Polar residues" evidence="4">
    <location>
        <begin position="102"/>
        <end position="120"/>
    </location>
</feature>
<protein>
    <recommendedName>
        <fullName evidence="7">Ribosomal protein S11</fullName>
    </recommendedName>
</protein>
<keyword evidence="6" id="KW-1185">Reference proteome</keyword>
<accession>A0AAX4K2V9</accession>
<proteinExistence type="inferred from homology"/>
<reference evidence="5 6" key="1">
    <citation type="submission" date="2024-01" db="EMBL/GenBank/DDBJ databases">
        <title>Comparative genomics of Cryptococcus and Kwoniella reveals pathogenesis evolution and contrasting modes of karyotype evolution via chromosome fusion or intercentromeric recombination.</title>
        <authorList>
            <person name="Coelho M.A."/>
            <person name="David-Palma M."/>
            <person name="Shea T."/>
            <person name="Bowers K."/>
            <person name="McGinley-Smith S."/>
            <person name="Mohammad A.W."/>
            <person name="Gnirke A."/>
            <person name="Yurkov A.M."/>
            <person name="Nowrousian M."/>
            <person name="Sun S."/>
            <person name="Cuomo C.A."/>
            <person name="Heitman J."/>
        </authorList>
    </citation>
    <scope>NUCLEOTIDE SEQUENCE [LARGE SCALE GENOMIC DNA]</scope>
    <source>
        <strain evidence="5 6">CBS 6074</strain>
    </source>
</reference>
<keyword evidence="3" id="KW-0687">Ribonucleoprotein</keyword>
<sequence length="283" mass="30969">MASVIKSTIQNTPRLSRPFFYPQAGFASSSRHGLDFTRPRSLPSPTTTTTTTTLEPETVAPPQETPFTSTSTPESIPTPQAQPQPKTPPTVSTPQPKLVTPTIPTTPLRIQNQTQTQSSKKGAVGYRWVPEKNLSLSSTSSYNSGREVDTYPTHTLNIRSTRNNVVLSFTDGLGPLFSTISGGSDGSFKNSQRSSYEAATQASIKMFEKILDFYQTTSIPRSSKSQRFNLRVSFNGLFGQGREAISSALSGPEGQEIRTLIRRVEDKTKVKIGGTRAPKPRRL</sequence>
<dbReference type="GO" id="GO:1990904">
    <property type="term" value="C:ribonucleoprotein complex"/>
    <property type="evidence" value="ECO:0007669"/>
    <property type="project" value="UniProtKB-KW"/>
</dbReference>